<dbReference type="EMBL" id="BPLR01000425">
    <property type="protein sequence ID" value="GIY94766.1"/>
    <property type="molecule type" value="Genomic_DNA"/>
</dbReference>
<gene>
    <name evidence="1" type="ORF">CEXT_204991</name>
</gene>
<comment type="caution">
    <text evidence="1">The sequence shown here is derived from an EMBL/GenBank/DDBJ whole genome shotgun (WGS) entry which is preliminary data.</text>
</comment>
<sequence length="105" mass="12117">MRVIDTETNLFPSKERCPISGGLKIVSSQIVTQLAPRICHRNHSPNHHLALHGDTFPENQSTLSQTQPSRHPFQRENLAISRARIKLSELLHQELMFLTWENERV</sequence>
<evidence type="ECO:0000313" key="1">
    <source>
        <dbReference type="EMBL" id="GIY94766.1"/>
    </source>
</evidence>
<name>A0AAV4XIG8_CAEEX</name>
<proteinExistence type="predicted"/>
<dbReference type="AlphaFoldDB" id="A0AAV4XIG8"/>
<keyword evidence="2" id="KW-1185">Reference proteome</keyword>
<protein>
    <submittedName>
        <fullName evidence="1">Uncharacterized protein</fullName>
    </submittedName>
</protein>
<organism evidence="1 2">
    <name type="scientific">Caerostris extrusa</name>
    <name type="common">Bark spider</name>
    <name type="synonym">Caerostris bankana</name>
    <dbReference type="NCBI Taxonomy" id="172846"/>
    <lineage>
        <taxon>Eukaryota</taxon>
        <taxon>Metazoa</taxon>
        <taxon>Ecdysozoa</taxon>
        <taxon>Arthropoda</taxon>
        <taxon>Chelicerata</taxon>
        <taxon>Arachnida</taxon>
        <taxon>Araneae</taxon>
        <taxon>Araneomorphae</taxon>
        <taxon>Entelegynae</taxon>
        <taxon>Araneoidea</taxon>
        <taxon>Araneidae</taxon>
        <taxon>Caerostris</taxon>
    </lineage>
</organism>
<evidence type="ECO:0000313" key="2">
    <source>
        <dbReference type="Proteomes" id="UP001054945"/>
    </source>
</evidence>
<reference evidence="1 2" key="1">
    <citation type="submission" date="2021-06" db="EMBL/GenBank/DDBJ databases">
        <title>Caerostris extrusa draft genome.</title>
        <authorList>
            <person name="Kono N."/>
            <person name="Arakawa K."/>
        </authorList>
    </citation>
    <scope>NUCLEOTIDE SEQUENCE [LARGE SCALE GENOMIC DNA]</scope>
</reference>
<accession>A0AAV4XIG8</accession>
<dbReference type="Proteomes" id="UP001054945">
    <property type="component" value="Unassembled WGS sequence"/>
</dbReference>